<accession>A0A2N1NV73</accession>
<reference evidence="1 2" key="1">
    <citation type="submission" date="2016-04" db="EMBL/GenBank/DDBJ databases">
        <title>Genome analyses suggest a sexual origin of heterokaryosis in a supposedly ancient asexual fungus.</title>
        <authorList>
            <person name="Ropars J."/>
            <person name="Sedzielewska K."/>
            <person name="Noel J."/>
            <person name="Charron P."/>
            <person name="Farinelli L."/>
            <person name="Marton T."/>
            <person name="Kruger M."/>
            <person name="Pelin A."/>
            <person name="Brachmann A."/>
            <person name="Corradi N."/>
        </authorList>
    </citation>
    <scope>NUCLEOTIDE SEQUENCE [LARGE SCALE GENOMIC DNA]</scope>
    <source>
        <strain evidence="1 2">C2</strain>
    </source>
</reference>
<evidence type="ECO:0000313" key="2">
    <source>
        <dbReference type="Proteomes" id="UP000233469"/>
    </source>
</evidence>
<reference evidence="1 2" key="2">
    <citation type="submission" date="2017-10" db="EMBL/GenBank/DDBJ databases">
        <title>Extensive intraspecific genome diversity in a model arbuscular mycorrhizal fungus.</title>
        <authorList>
            <person name="Chen E.C.H."/>
            <person name="Morin E."/>
            <person name="Baudet D."/>
            <person name="Noel J."/>
            <person name="Ndikumana S."/>
            <person name="Charron P."/>
            <person name="St-Onge C."/>
            <person name="Giorgi J."/>
            <person name="Grigoriev I.V."/>
            <person name="Roux C."/>
            <person name="Martin F.M."/>
            <person name="Corradi N."/>
        </authorList>
    </citation>
    <scope>NUCLEOTIDE SEQUENCE [LARGE SCALE GENOMIC DNA]</scope>
    <source>
        <strain evidence="1 2">C2</strain>
    </source>
</reference>
<name>A0A2N1NV73_9GLOM</name>
<evidence type="ECO:0000313" key="1">
    <source>
        <dbReference type="EMBL" id="PKK77691.1"/>
    </source>
</evidence>
<protein>
    <submittedName>
        <fullName evidence="1">Uncharacterized protein</fullName>
    </submittedName>
</protein>
<gene>
    <name evidence="1" type="ORF">RhiirC2_49734</name>
</gene>
<organism evidence="1 2">
    <name type="scientific">Rhizophagus irregularis</name>
    <dbReference type="NCBI Taxonomy" id="588596"/>
    <lineage>
        <taxon>Eukaryota</taxon>
        <taxon>Fungi</taxon>
        <taxon>Fungi incertae sedis</taxon>
        <taxon>Mucoromycota</taxon>
        <taxon>Glomeromycotina</taxon>
        <taxon>Glomeromycetes</taxon>
        <taxon>Glomerales</taxon>
        <taxon>Glomeraceae</taxon>
        <taxon>Rhizophagus</taxon>
    </lineage>
</organism>
<proteinExistence type="predicted"/>
<dbReference type="EMBL" id="LLXL01000116">
    <property type="protein sequence ID" value="PKK77691.1"/>
    <property type="molecule type" value="Genomic_DNA"/>
</dbReference>
<dbReference type="AlphaFoldDB" id="A0A2N1NV73"/>
<sequence length="87" mass="10031">MSLTSHAPILRQEFFLVLCISGRSISSHDEVSRLALCFHAYYWDFILISLPTFKTISSFSIICRVCDRLFEIIILSYKPHAIQVPSH</sequence>
<dbReference type="VEuPathDB" id="FungiDB:FUN_020765"/>
<dbReference type="Proteomes" id="UP000233469">
    <property type="component" value="Unassembled WGS sequence"/>
</dbReference>
<comment type="caution">
    <text evidence="1">The sequence shown here is derived from an EMBL/GenBank/DDBJ whole genome shotgun (WGS) entry which is preliminary data.</text>
</comment>